<dbReference type="FunFam" id="1.10.760.10:FF:000028">
    <property type="entry name" value="Cytochrome c-550 PedF"/>
    <property type="match status" value="1"/>
</dbReference>
<sequence length="145" mass="15931">MTHHKKTLKLVAIGLALAVGQAWAHGNVTPQAVDTKGLSDLGDEWLDTNPYREGHPQYDTAVTIGASAYNQNCAACHGLDGISGGINPDLRYLENGDYGDEWYKERVVNGAVRDGRVYMPKMADFLSQEALWAIRAWLETVAVEQ</sequence>
<accession>A0A1I4PQG1</accession>
<keyword evidence="5 6" id="KW-0408">Iron</keyword>
<dbReference type="InterPro" id="IPR009056">
    <property type="entry name" value="Cyt_c-like_dom"/>
</dbReference>
<evidence type="ECO:0000313" key="9">
    <source>
        <dbReference type="EMBL" id="SES30041.1"/>
    </source>
</evidence>
<organism evidence="10 12">
    <name type="scientific">Halopseudomonas bauzanensis</name>
    <dbReference type="NCBI Taxonomy" id="653930"/>
    <lineage>
        <taxon>Bacteria</taxon>
        <taxon>Pseudomonadati</taxon>
        <taxon>Pseudomonadota</taxon>
        <taxon>Gammaproteobacteria</taxon>
        <taxon>Pseudomonadales</taxon>
        <taxon>Pseudomonadaceae</taxon>
        <taxon>Halopseudomonas</taxon>
    </lineage>
</organism>
<dbReference type="Pfam" id="PF13442">
    <property type="entry name" value="Cytochrome_CBB3"/>
    <property type="match status" value="1"/>
</dbReference>
<gene>
    <name evidence="11" type="primary">pedF</name>
    <name evidence="11" type="ORF">FA869_09720</name>
    <name evidence="10" type="ORF">SAMN04487855_3084</name>
    <name evidence="9" type="ORF">SAMN05216589_3086</name>
</gene>
<dbReference type="EMBL" id="FOUA01000007">
    <property type="protein sequence ID" value="SFM29723.1"/>
    <property type="molecule type" value="Genomic_DNA"/>
</dbReference>
<dbReference type="GO" id="GO:0020037">
    <property type="term" value="F:heme binding"/>
    <property type="evidence" value="ECO:0007669"/>
    <property type="project" value="InterPro"/>
</dbReference>
<dbReference type="EMBL" id="SWAV01000003">
    <property type="protein sequence ID" value="TKA91381.1"/>
    <property type="molecule type" value="Genomic_DNA"/>
</dbReference>
<evidence type="ECO:0000313" key="12">
    <source>
        <dbReference type="Proteomes" id="UP000186599"/>
    </source>
</evidence>
<dbReference type="InterPro" id="IPR036909">
    <property type="entry name" value="Cyt_c-like_dom_sf"/>
</dbReference>
<dbReference type="EMBL" id="FOGN01000007">
    <property type="protein sequence ID" value="SES30041.1"/>
    <property type="molecule type" value="Genomic_DNA"/>
</dbReference>
<evidence type="ECO:0000256" key="1">
    <source>
        <dbReference type="ARBA" id="ARBA00022448"/>
    </source>
</evidence>
<keyword evidence="7" id="KW-0732">Signal</keyword>
<dbReference type="PANTHER" id="PTHR37823">
    <property type="entry name" value="CYTOCHROME C-553-LIKE"/>
    <property type="match status" value="1"/>
</dbReference>
<proteinExistence type="predicted"/>
<dbReference type="InterPro" id="IPR030991">
    <property type="entry name" value="c550_proteobact"/>
</dbReference>
<dbReference type="GO" id="GO:0009055">
    <property type="term" value="F:electron transfer activity"/>
    <property type="evidence" value="ECO:0007669"/>
    <property type="project" value="InterPro"/>
</dbReference>
<keyword evidence="2 6" id="KW-0349">Heme</keyword>
<feature type="domain" description="Cytochrome c" evidence="8">
    <location>
        <begin position="60"/>
        <end position="142"/>
    </location>
</feature>
<feature type="signal peptide" evidence="7">
    <location>
        <begin position="1"/>
        <end position="24"/>
    </location>
</feature>
<evidence type="ECO:0000256" key="7">
    <source>
        <dbReference type="SAM" id="SignalP"/>
    </source>
</evidence>
<dbReference type="RefSeq" id="WP_074781194.1">
    <property type="nucleotide sequence ID" value="NZ_FOGN01000007.1"/>
</dbReference>
<evidence type="ECO:0000313" key="13">
    <source>
        <dbReference type="Proteomes" id="UP000186904"/>
    </source>
</evidence>
<keyword evidence="1" id="KW-0813">Transport</keyword>
<protein>
    <submittedName>
        <fullName evidence="10">Cytochrome c-550 PedF</fullName>
    </submittedName>
</protein>
<evidence type="ECO:0000256" key="5">
    <source>
        <dbReference type="ARBA" id="ARBA00023004"/>
    </source>
</evidence>
<keyword evidence="12" id="KW-1185">Reference proteome</keyword>
<dbReference type="GO" id="GO:0046872">
    <property type="term" value="F:metal ion binding"/>
    <property type="evidence" value="ECO:0007669"/>
    <property type="project" value="UniProtKB-KW"/>
</dbReference>
<dbReference type="SUPFAM" id="SSF46626">
    <property type="entry name" value="Cytochrome c"/>
    <property type="match status" value="1"/>
</dbReference>
<keyword evidence="4" id="KW-0249">Electron transport</keyword>
<evidence type="ECO:0000256" key="4">
    <source>
        <dbReference type="ARBA" id="ARBA00022982"/>
    </source>
</evidence>
<reference evidence="12 13" key="1">
    <citation type="submission" date="2016-10" db="EMBL/GenBank/DDBJ databases">
        <authorList>
            <person name="de Groot N.N."/>
        </authorList>
    </citation>
    <scope>NUCLEOTIDE SEQUENCE [LARGE SCALE GENOMIC DNA]</scope>
    <source>
        <strain evidence="10 12">CGMCC 1.9095</strain>
        <strain evidence="9 13">DSM 22558</strain>
    </source>
</reference>
<name>A0A1I4PQG1_9GAMM</name>
<evidence type="ECO:0000313" key="11">
    <source>
        <dbReference type="EMBL" id="TKA91381.1"/>
    </source>
</evidence>
<dbReference type="Proteomes" id="UP000186904">
    <property type="component" value="Unassembled WGS sequence"/>
</dbReference>
<keyword evidence="3 6" id="KW-0479">Metal-binding</keyword>
<feature type="chain" id="PRO_5010473241" evidence="7">
    <location>
        <begin position="25"/>
        <end position="145"/>
    </location>
</feature>
<evidence type="ECO:0000313" key="14">
    <source>
        <dbReference type="Proteomes" id="UP000305198"/>
    </source>
</evidence>
<evidence type="ECO:0000313" key="10">
    <source>
        <dbReference type="EMBL" id="SFM29723.1"/>
    </source>
</evidence>
<evidence type="ECO:0000256" key="6">
    <source>
        <dbReference type="PROSITE-ProRule" id="PRU00433"/>
    </source>
</evidence>
<dbReference type="InterPro" id="IPR051811">
    <property type="entry name" value="Cytochrome_c550/c551-like"/>
</dbReference>
<dbReference type="Proteomes" id="UP000186599">
    <property type="component" value="Unassembled WGS sequence"/>
</dbReference>
<evidence type="ECO:0000256" key="2">
    <source>
        <dbReference type="ARBA" id="ARBA00022617"/>
    </source>
</evidence>
<evidence type="ECO:0000259" key="8">
    <source>
        <dbReference type="PROSITE" id="PS51007"/>
    </source>
</evidence>
<dbReference type="Gene3D" id="1.10.760.10">
    <property type="entry name" value="Cytochrome c-like domain"/>
    <property type="match status" value="1"/>
</dbReference>
<dbReference type="NCBIfam" id="TIGR04494">
    <property type="entry name" value="c550_PedF"/>
    <property type="match status" value="1"/>
</dbReference>
<dbReference type="PANTHER" id="PTHR37823:SF4">
    <property type="entry name" value="MENAQUINOL-CYTOCHROME C REDUCTASE CYTOCHROME B_C SUBUNIT"/>
    <property type="match status" value="1"/>
</dbReference>
<dbReference type="Proteomes" id="UP000305198">
    <property type="component" value="Unassembled WGS sequence"/>
</dbReference>
<reference evidence="11 14" key="2">
    <citation type="submission" date="2019-04" db="EMBL/GenBank/DDBJ databases">
        <title>Crypto-aerobic microbial life in anoxic (sulfidic) marine sediments.</title>
        <authorList>
            <person name="Bhattacharya S."/>
            <person name="Roy C."/>
            <person name="Mondal N."/>
            <person name="Sarkar J."/>
            <person name="Mandal S."/>
            <person name="Rameez M.J."/>
            <person name="Ghosh W."/>
        </authorList>
    </citation>
    <scope>NUCLEOTIDE SEQUENCE [LARGE SCALE GENOMIC DNA]</scope>
    <source>
        <strain evidence="11 14">SBBB</strain>
    </source>
</reference>
<dbReference type="OrthoDB" id="9797504at2"/>
<dbReference type="STRING" id="653930.SAMN05216589_3086"/>
<evidence type="ECO:0000256" key="3">
    <source>
        <dbReference type="ARBA" id="ARBA00022723"/>
    </source>
</evidence>
<dbReference type="PROSITE" id="PS51007">
    <property type="entry name" value="CYTC"/>
    <property type="match status" value="1"/>
</dbReference>
<dbReference type="AlphaFoldDB" id="A0A1I4PQG1"/>